<dbReference type="PROSITE" id="PS00018">
    <property type="entry name" value="EF_HAND_1"/>
    <property type="match status" value="2"/>
</dbReference>
<dbReference type="InterPro" id="IPR002048">
    <property type="entry name" value="EF_hand_dom"/>
</dbReference>
<gene>
    <name evidence="4" type="ORF">QR680_005215</name>
</gene>
<feature type="signal peptide" evidence="2">
    <location>
        <begin position="1"/>
        <end position="17"/>
    </location>
</feature>
<evidence type="ECO:0000313" key="4">
    <source>
        <dbReference type="EMBL" id="KAK0410588.1"/>
    </source>
</evidence>
<dbReference type="SUPFAM" id="SSF47473">
    <property type="entry name" value="EF-hand"/>
    <property type="match status" value="1"/>
</dbReference>
<keyword evidence="5" id="KW-1185">Reference proteome</keyword>
<dbReference type="PROSITE" id="PS50222">
    <property type="entry name" value="EF_HAND_2"/>
    <property type="match status" value="2"/>
</dbReference>
<organism evidence="4 5">
    <name type="scientific">Steinernema hermaphroditum</name>
    <dbReference type="NCBI Taxonomy" id="289476"/>
    <lineage>
        <taxon>Eukaryota</taxon>
        <taxon>Metazoa</taxon>
        <taxon>Ecdysozoa</taxon>
        <taxon>Nematoda</taxon>
        <taxon>Chromadorea</taxon>
        <taxon>Rhabditida</taxon>
        <taxon>Tylenchina</taxon>
        <taxon>Panagrolaimomorpha</taxon>
        <taxon>Strongyloidoidea</taxon>
        <taxon>Steinernematidae</taxon>
        <taxon>Steinernema</taxon>
    </lineage>
</organism>
<feature type="domain" description="EF-hand" evidence="3">
    <location>
        <begin position="23"/>
        <end position="58"/>
    </location>
</feature>
<dbReference type="CDD" id="cd00051">
    <property type="entry name" value="EFh"/>
    <property type="match status" value="1"/>
</dbReference>
<proteinExistence type="predicted"/>
<feature type="domain" description="EF-hand" evidence="3">
    <location>
        <begin position="63"/>
        <end position="98"/>
    </location>
</feature>
<accession>A0AA39HR80</accession>
<feature type="chain" id="PRO_5041280881" description="EF-hand domain-containing protein" evidence="2">
    <location>
        <begin position="18"/>
        <end position="103"/>
    </location>
</feature>
<dbReference type="Gene3D" id="1.10.238.10">
    <property type="entry name" value="EF-hand"/>
    <property type="match status" value="1"/>
</dbReference>
<keyword evidence="2" id="KW-0732">Signal</keyword>
<dbReference type="InterPro" id="IPR011992">
    <property type="entry name" value="EF-hand-dom_pair"/>
</dbReference>
<protein>
    <recommendedName>
        <fullName evidence="3">EF-hand domain-containing protein</fullName>
    </recommendedName>
</protein>
<evidence type="ECO:0000313" key="5">
    <source>
        <dbReference type="Proteomes" id="UP001175271"/>
    </source>
</evidence>
<dbReference type="EMBL" id="JAUCMV010000003">
    <property type="protein sequence ID" value="KAK0410588.1"/>
    <property type="molecule type" value="Genomic_DNA"/>
</dbReference>
<sequence>MKFAVVALACLVAVAFSQEIPEITDALIEQQFKIEDSNGDGFITLAELKKSAEKQGGGPLPKDIAQIIEENFKATDANKDGKLSLAEVKKQVDHNEELAAQAD</sequence>
<comment type="caution">
    <text evidence="4">The sequence shown here is derived from an EMBL/GenBank/DDBJ whole genome shotgun (WGS) entry which is preliminary data.</text>
</comment>
<evidence type="ECO:0000256" key="1">
    <source>
        <dbReference type="ARBA" id="ARBA00022837"/>
    </source>
</evidence>
<name>A0AA39HR80_9BILA</name>
<evidence type="ECO:0000256" key="2">
    <source>
        <dbReference type="SAM" id="SignalP"/>
    </source>
</evidence>
<dbReference type="Proteomes" id="UP001175271">
    <property type="component" value="Unassembled WGS sequence"/>
</dbReference>
<dbReference type="GO" id="GO:0005509">
    <property type="term" value="F:calcium ion binding"/>
    <property type="evidence" value="ECO:0007669"/>
    <property type="project" value="InterPro"/>
</dbReference>
<dbReference type="AlphaFoldDB" id="A0AA39HR80"/>
<evidence type="ECO:0000259" key="3">
    <source>
        <dbReference type="PROSITE" id="PS50222"/>
    </source>
</evidence>
<dbReference type="Pfam" id="PF13499">
    <property type="entry name" value="EF-hand_7"/>
    <property type="match status" value="1"/>
</dbReference>
<dbReference type="InterPro" id="IPR018247">
    <property type="entry name" value="EF_Hand_1_Ca_BS"/>
</dbReference>
<reference evidence="4" key="1">
    <citation type="submission" date="2023-06" db="EMBL/GenBank/DDBJ databases">
        <title>Genomic analysis of the entomopathogenic nematode Steinernema hermaphroditum.</title>
        <authorList>
            <person name="Schwarz E.M."/>
            <person name="Heppert J.K."/>
            <person name="Baniya A."/>
            <person name="Schwartz H.T."/>
            <person name="Tan C.-H."/>
            <person name="Antoshechkin I."/>
            <person name="Sternberg P.W."/>
            <person name="Goodrich-Blair H."/>
            <person name="Dillman A.R."/>
        </authorList>
    </citation>
    <scope>NUCLEOTIDE SEQUENCE</scope>
    <source>
        <strain evidence="4">PS9179</strain>
        <tissue evidence="4">Whole animal</tissue>
    </source>
</reference>
<keyword evidence="1" id="KW-0106">Calcium</keyword>